<sequence>MDKNQQLPRGQHSNEADASESTFTQNGVAVNVKKVGLSHKKFQRIAKSLGFINVVAGLSCVVAGSVLIPLGLVQFCIEVRDCRTSLCTSMGHTHHWEGTQTTIVECNPDTPLSDRVTLNLGEGVWCGLWILIGGAVSVLAGVKPHSCCISKLLLAFTIVGSLFSVVLFSLELFQVFYARNDLTVGLMATNAALSFLSMILLIVTSVCSCCSQGCLRLTIRGPGMYSQRYIMDRNGVKLQQIRRGNYPLRVGSPGMLR</sequence>
<reference evidence="3 4" key="1">
    <citation type="submission" date="2024-02" db="EMBL/GenBank/DDBJ databases">
        <authorList>
            <person name="Daric V."/>
            <person name="Darras S."/>
        </authorList>
    </citation>
    <scope>NUCLEOTIDE SEQUENCE [LARGE SCALE GENOMIC DNA]</scope>
</reference>
<proteinExistence type="predicted"/>
<keyword evidence="2" id="KW-0812">Transmembrane</keyword>
<comment type="caution">
    <text evidence="3">The sequence shown here is derived from an EMBL/GenBank/DDBJ whole genome shotgun (WGS) entry which is preliminary data.</text>
</comment>
<evidence type="ECO:0000256" key="2">
    <source>
        <dbReference type="SAM" id="Phobius"/>
    </source>
</evidence>
<protein>
    <submittedName>
        <fullName evidence="3">Uncharacterized protein</fullName>
    </submittedName>
</protein>
<keyword evidence="2" id="KW-1133">Transmembrane helix</keyword>
<name>A0ABP0GJU0_CLALP</name>
<dbReference type="EMBL" id="CAWYQH010000125">
    <property type="protein sequence ID" value="CAK8691842.1"/>
    <property type="molecule type" value="Genomic_DNA"/>
</dbReference>
<organism evidence="3 4">
    <name type="scientific">Clavelina lepadiformis</name>
    <name type="common">Light-bulb sea squirt</name>
    <name type="synonym">Ascidia lepadiformis</name>
    <dbReference type="NCBI Taxonomy" id="159417"/>
    <lineage>
        <taxon>Eukaryota</taxon>
        <taxon>Metazoa</taxon>
        <taxon>Chordata</taxon>
        <taxon>Tunicata</taxon>
        <taxon>Ascidiacea</taxon>
        <taxon>Aplousobranchia</taxon>
        <taxon>Clavelinidae</taxon>
        <taxon>Clavelina</taxon>
    </lineage>
</organism>
<evidence type="ECO:0000313" key="4">
    <source>
        <dbReference type="Proteomes" id="UP001642483"/>
    </source>
</evidence>
<dbReference type="Proteomes" id="UP001642483">
    <property type="component" value="Unassembled WGS sequence"/>
</dbReference>
<gene>
    <name evidence="3" type="ORF">CVLEPA_LOCUS24593</name>
</gene>
<evidence type="ECO:0000313" key="3">
    <source>
        <dbReference type="EMBL" id="CAK8691842.1"/>
    </source>
</evidence>
<feature type="region of interest" description="Disordered" evidence="1">
    <location>
        <begin position="1"/>
        <end position="20"/>
    </location>
</feature>
<feature type="transmembrane region" description="Helical" evidence="2">
    <location>
        <begin position="193"/>
        <end position="219"/>
    </location>
</feature>
<evidence type="ECO:0000256" key="1">
    <source>
        <dbReference type="SAM" id="MobiDB-lite"/>
    </source>
</evidence>
<feature type="transmembrane region" description="Helical" evidence="2">
    <location>
        <begin position="120"/>
        <end position="140"/>
    </location>
</feature>
<feature type="compositionally biased region" description="Polar residues" evidence="1">
    <location>
        <begin position="1"/>
        <end position="13"/>
    </location>
</feature>
<feature type="transmembrane region" description="Helical" evidence="2">
    <location>
        <begin position="152"/>
        <end position="173"/>
    </location>
</feature>
<keyword evidence="4" id="KW-1185">Reference proteome</keyword>
<accession>A0ABP0GJU0</accession>
<keyword evidence="2" id="KW-0472">Membrane</keyword>
<feature type="transmembrane region" description="Helical" evidence="2">
    <location>
        <begin position="49"/>
        <end position="70"/>
    </location>
</feature>